<reference evidence="2 3" key="1">
    <citation type="submission" date="2023-01" db="EMBL/GenBank/DDBJ databases">
        <authorList>
            <person name="Kreplak J."/>
        </authorList>
    </citation>
    <scope>NUCLEOTIDE SEQUENCE [LARGE SCALE GENOMIC DNA]</scope>
</reference>
<sequence length="278" mass="30565">MGNGYSGRNTNLGVNCPYFDSSTTGTTARWGDSLEVSMCKYWDKDESEVWSVGYRIGKKLEHGCGFSLRAKHDNSGVESIYFTLGDDTDIMSGFSLDITRVGRDGLHGGIRGVTTSGIYKSSISVKQDYSIETTIVSYGNSYSDTLFVLQMKKRKNHENACMVTMAHYYVTKDVGLSAAAKIYLSKGKGFVVEVKGPFKHPSDDLRRVISETCRTGIWCPAAKSSYTKQQDRSSSLENNGTVSQFVNHASSSNKGLINSNGYTKGALNHSIFQNCKFS</sequence>
<evidence type="ECO:0000313" key="1">
    <source>
        <dbReference type="EMBL" id="CAI8590226.1"/>
    </source>
</evidence>
<evidence type="ECO:0000313" key="3">
    <source>
        <dbReference type="Proteomes" id="UP001157006"/>
    </source>
</evidence>
<keyword evidence="3" id="KW-1185">Reference proteome</keyword>
<evidence type="ECO:0008006" key="4">
    <source>
        <dbReference type="Google" id="ProtNLM"/>
    </source>
</evidence>
<proteinExistence type="predicted"/>
<dbReference type="AlphaFoldDB" id="A0AAV0YXN7"/>
<accession>A0AAV0YXN7</accession>
<dbReference type="EMBL" id="OX451736">
    <property type="protein sequence ID" value="CAI8590227.1"/>
    <property type="molecule type" value="Genomic_DNA"/>
</dbReference>
<gene>
    <name evidence="1" type="ORF">VFH_I431560</name>
    <name evidence="2" type="ORF">VFH_I431600</name>
</gene>
<dbReference type="Proteomes" id="UP001157006">
    <property type="component" value="Chromosome 1L"/>
</dbReference>
<protein>
    <recommendedName>
        <fullName evidence="4">Jacalin-type lectin domain-containing protein</fullName>
    </recommendedName>
</protein>
<organism evidence="2 3">
    <name type="scientific">Vicia faba</name>
    <name type="common">Broad bean</name>
    <name type="synonym">Faba vulgaris</name>
    <dbReference type="NCBI Taxonomy" id="3906"/>
    <lineage>
        <taxon>Eukaryota</taxon>
        <taxon>Viridiplantae</taxon>
        <taxon>Streptophyta</taxon>
        <taxon>Embryophyta</taxon>
        <taxon>Tracheophyta</taxon>
        <taxon>Spermatophyta</taxon>
        <taxon>Magnoliopsida</taxon>
        <taxon>eudicotyledons</taxon>
        <taxon>Gunneridae</taxon>
        <taxon>Pentapetalae</taxon>
        <taxon>rosids</taxon>
        <taxon>fabids</taxon>
        <taxon>Fabales</taxon>
        <taxon>Fabaceae</taxon>
        <taxon>Papilionoideae</taxon>
        <taxon>50 kb inversion clade</taxon>
        <taxon>NPAAA clade</taxon>
        <taxon>Hologalegina</taxon>
        <taxon>IRL clade</taxon>
        <taxon>Fabeae</taxon>
        <taxon>Vicia</taxon>
    </lineage>
</organism>
<name>A0AAV0YXN7_VICFA</name>
<evidence type="ECO:0000313" key="2">
    <source>
        <dbReference type="EMBL" id="CAI8590227.1"/>
    </source>
</evidence>
<dbReference type="EMBL" id="OX451736">
    <property type="protein sequence ID" value="CAI8590226.1"/>
    <property type="molecule type" value="Genomic_DNA"/>
</dbReference>